<dbReference type="SUPFAM" id="SSF52200">
    <property type="entry name" value="Toll/Interleukin receptor TIR domain"/>
    <property type="match status" value="1"/>
</dbReference>
<dbReference type="STRING" id="857087.Metme_1579"/>
<organism evidence="2 3">
    <name type="scientific">Methylomonas methanica (strain DSM 25384 / MC09)</name>
    <dbReference type="NCBI Taxonomy" id="857087"/>
    <lineage>
        <taxon>Bacteria</taxon>
        <taxon>Pseudomonadati</taxon>
        <taxon>Pseudomonadota</taxon>
        <taxon>Gammaproteobacteria</taxon>
        <taxon>Methylococcales</taxon>
        <taxon>Methylococcaceae</taxon>
        <taxon>Methylomonas</taxon>
    </lineage>
</organism>
<keyword evidence="3" id="KW-1185">Reference proteome</keyword>
<name>G0A0R4_METMM</name>
<feature type="domain" description="TIR" evidence="1">
    <location>
        <begin position="332"/>
        <end position="430"/>
    </location>
</feature>
<evidence type="ECO:0000259" key="1">
    <source>
        <dbReference type="Pfam" id="PF13676"/>
    </source>
</evidence>
<dbReference type="GO" id="GO:0007165">
    <property type="term" value="P:signal transduction"/>
    <property type="evidence" value="ECO:0007669"/>
    <property type="project" value="InterPro"/>
</dbReference>
<dbReference type="InterPro" id="IPR035897">
    <property type="entry name" value="Toll_tir_struct_dom_sf"/>
</dbReference>
<evidence type="ECO:0000313" key="3">
    <source>
        <dbReference type="Proteomes" id="UP000008888"/>
    </source>
</evidence>
<sequence>MVALTEPSTVPTEPASGAFTGADWDLLIQALKDGNVIPVIGPDALLVEVTDADSVPQTLPFYRLIAADLLKSFQLAVDPALLEHTWALHKAVNQVLAQKGGLNIEQRVRREVSRLIAQRSPQVQPAAALRQLAGIGAFSLFVSLTPDDLLKRAMANDDDAANVRVNSFSPRDASESLADLSLLRRGERGIFQPLGAYGNAAIGFAIHEEDTLEHLYRLQSDAARRFAALLSELRRRDKLLIGCNFPDWLGRAMLRLFNDNRFYSQEKFTSEFLLPSADDSGLKAFLSQYSPNTLGFDDPTEAFIEKLALRFPSATPTTQPKPNARASGGPTVFVSYASENAEAARRIADALVNLGFSDVWLDKKKLIGGDDWADRIEDAVETCDFFMPLLSAEANSRREGVFWEEWNMAVRRARRIQDAFLLPVGIDNEAASKTRYARIDDRETRVFFDKHLFHAPGGFFDTDQQDALQERCRRFREAAND</sequence>
<proteinExistence type="predicted"/>
<reference evidence="3" key="3">
    <citation type="submission" date="2011-05" db="EMBL/GenBank/DDBJ databases">
        <title>Complete sequence of Methylomonas methanica MC09.</title>
        <authorList>
            <consortium name="US DOE Joint Genome Institute"/>
            <person name="Lucas S."/>
            <person name="Han J."/>
            <person name="Lapidus A."/>
            <person name="Cheng J.-F."/>
            <person name="Goodwin L."/>
            <person name="Pitluck S."/>
            <person name="Peters L."/>
            <person name="Mikhailova N."/>
            <person name="Teshima H."/>
            <person name="Han C."/>
            <person name="Tapia R."/>
            <person name="Land M."/>
            <person name="Hauser L."/>
            <person name="Kyrpides N."/>
            <person name="Ivanova N."/>
            <person name="Pagani I."/>
            <person name="Stein L."/>
            <person name="Woyke T."/>
        </authorList>
    </citation>
    <scope>NUCLEOTIDE SEQUENCE [LARGE SCALE GENOMIC DNA]</scope>
    <source>
        <strain evidence="3">MC09</strain>
    </source>
</reference>
<accession>G0A0R4</accession>
<reference key="2">
    <citation type="submission" date="2011-05" db="EMBL/GenBank/DDBJ databases">
        <title>Complete genome sequence of the aerobic marine methanotroph Methylomonas methanica MC09.</title>
        <authorList>
            <person name="Boden R."/>
            <person name="Cunliffe M."/>
            <person name="Scanlan J."/>
            <person name="Moussard H."/>
            <person name="Kits K.D."/>
            <person name="Klotz M."/>
            <person name="Jetten M."/>
            <person name="Vuilleumier S."/>
            <person name="Han J."/>
            <person name="Peters L."/>
            <person name="Mikhailova N."/>
            <person name="Teshima H."/>
            <person name="Tapia R."/>
            <person name="Kyrpides N."/>
            <person name="Ivanova N."/>
            <person name="Pagani I."/>
            <person name="Cheng J.-F."/>
            <person name="Goodwin L."/>
            <person name="Han C."/>
            <person name="Hauser L."/>
            <person name="Land M."/>
            <person name="Lapidus A."/>
            <person name="Lucas S."/>
            <person name="Pitluck S."/>
            <person name="Woyke T."/>
            <person name="Stein L.Y."/>
            <person name="Murrell C."/>
        </authorList>
    </citation>
    <scope>NUCLEOTIDE SEQUENCE</scope>
    <source>
        <strain>MC09</strain>
    </source>
</reference>
<gene>
    <name evidence="2" type="ordered locus">Metme_1579</name>
</gene>
<dbReference type="HOGENOM" id="CLU_614944_0_0_6"/>
<dbReference type="Gene3D" id="3.40.50.10140">
    <property type="entry name" value="Toll/interleukin-1 receptor homology (TIR) domain"/>
    <property type="match status" value="1"/>
</dbReference>
<dbReference type="Proteomes" id="UP000008888">
    <property type="component" value="Chromosome"/>
</dbReference>
<dbReference type="EMBL" id="CP002738">
    <property type="protein sequence ID" value="AEF99998.1"/>
    <property type="molecule type" value="Genomic_DNA"/>
</dbReference>
<dbReference type="Pfam" id="PF13676">
    <property type="entry name" value="TIR_2"/>
    <property type="match status" value="1"/>
</dbReference>
<dbReference type="InterPro" id="IPR000157">
    <property type="entry name" value="TIR_dom"/>
</dbReference>
<evidence type="ECO:0000313" key="2">
    <source>
        <dbReference type="EMBL" id="AEF99998.1"/>
    </source>
</evidence>
<reference evidence="2 3" key="1">
    <citation type="journal article" date="2011" name="J. Bacteriol.">
        <title>Complete Genome Sequence of the Aerobic Marine Methanotroph Methylomonas methanica MC09.</title>
        <authorList>
            <person name="Boden R."/>
            <person name="Cunliffe M."/>
            <person name="Scanlan J."/>
            <person name="Moussard H."/>
            <person name="Kits K.D."/>
            <person name="Klotz M.G."/>
            <person name="Jetten M.S."/>
            <person name="Vuilleumier S."/>
            <person name="Han J."/>
            <person name="Peters L."/>
            <person name="Mikhailova N."/>
            <person name="Teshima H."/>
            <person name="Tapia R."/>
            <person name="Kyrpides N."/>
            <person name="Ivanova N."/>
            <person name="Pagani I."/>
            <person name="Cheng J.F."/>
            <person name="Goodwin L."/>
            <person name="Han C."/>
            <person name="Hauser L."/>
            <person name="Land M.L."/>
            <person name="Lapidus A."/>
            <person name="Lucas S."/>
            <person name="Pitluck S."/>
            <person name="Woyke T."/>
            <person name="Stein L."/>
            <person name="Murrell J.C."/>
        </authorList>
    </citation>
    <scope>NUCLEOTIDE SEQUENCE [LARGE SCALE GENOMIC DNA]</scope>
    <source>
        <strain evidence="2 3">MC09</strain>
    </source>
</reference>
<protein>
    <recommendedName>
        <fullName evidence="1">TIR domain-containing protein</fullName>
    </recommendedName>
</protein>
<dbReference type="KEGG" id="mmt:Metme_1579"/>
<dbReference type="AlphaFoldDB" id="G0A0R4"/>
<dbReference type="RefSeq" id="WP_013818252.1">
    <property type="nucleotide sequence ID" value="NC_015572.1"/>
</dbReference>
<dbReference type="OrthoDB" id="4512556at2"/>
<dbReference type="eggNOG" id="COG4916">
    <property type="taxonomic scope" value="Bacteria"/>
</dbReference>